<dbReference type="GO" id="GO:0016757">
    <property type="term" value="F:glycosyltransferase activity"/>
    <property type="evidence" value="ECO:0007669"/>
    <property type="project" value="UniProtKB-KW"/>
</dbReference>
<proteinExistence type="inferred from homology"/>
<accession>A0A7T7S1G7</accession>
<dbReference type="PANTHER" id="PTHR43179">
    <property type="entry name" value="RHAMNOSYLTRANSFERASE WBBL"/>
    <property type="match status" value="1"/>
</dbReference>
<evidence type="ECO:0000256" key="2">
    <source>
        <dbReference type="ARBA" id="ARBA00006739"/>
    </source>
</evidence>
<dbReference type="PANTHER" id="PTHR43179:SF12">
    <property type="entry name" value="GALACTOFURANOSYLTRANSFERASE GLFT2"/>
    <property type="match status" value="1"/>
</dbReference>
<dbReference type="AlphaFoldDB" id="A0A7T7S1G7"/>
<evidence type="ECO:0000313" key="8">
    <source>
        <dbReference type="Proteomes" id="UP000595895"/>
    </source>
</evidence>
<sequence length="364" mass="38921">MNPEEKFDDGTELPPRIRATVAVLTFHRPDQIRETVRQLLSQAMAAPRWCEVDVLVVDNDPAGSGRDAVESLGRGGVRCVIEATPGIAAARNRALDECQAAQRDVLLFMDDDGRPGSGWVVHLLKRWRKTGAAAVAGWVDTRYLGEPSPWILAGGFFERRRFADGVERPAAACGNLLLDLKQVGSLRFARSLGLSGGEDTLFTRMLVQRGGRIVFARDAVVVDQVAVDRVSRRWVLQRQLSQGNNAGLLDLYLEPGAGTRAKVVAGGAARTAVGLAKAGAGLLCHDLTKDARGWRLAARGAGMTLAGLGLSWNEYARGGRRLARAPRIKVEAGPVRRSSQPGAPAGTPRPGAREADGSNEGQAA</sequence>
<dbReference type="Pfam" id="PF00535">
    <property type="entry name" value="Glycos_transf_2"/>
    <property type="match status" value="1"/>
</dbReference>
<dbReference type="Gene3D" id="3.90.550.10">
    <property type="entry name" value="Spore Coat Polysaccharide Biosynthesis Protein SpsA, Chain A"/>
    <property type="match status" value="1"/>
</dbReference>
<keyword evidence="4 7" id="KW-0808">Transferase</keyword>
<evidence type="ECO:0000256" key="1">
    <source>
        <dbReference type="ARBA" id="ARBA00004776"/>
    </source>
</evidence>
<keyword evidence="3" id="KW-0328">Glycosyltransferase</keyword>
<name>A0A7T7S1G7_9ACTO</name>
<dbReference type="SUPFAM" id="SSF53448">
    <property type="entry name" value="Nucleotide-diphospho-sugar transferases"/>
    <property type="match status" value="1"/>
</dbReference>
<organism evidence="7 8">
    <name type="scientific">Actinomyces weissii</name>
    <dbReference type="NCBI Taxonomy" id="675090"/>
    <lineage>
        <taxon>Bacteria</taxon>
        <taxon>Bacillati</taxon>
        <taxon>Actinomycetota</taxon>
        <taxon>Actinomycetes</taxon>
        <taxon>Actinomycetales</taxon>
        <taxon>Actinomycetaceae</taxon>
        <taxon>Actinomyces</taxon>
    </lineage>
</organism>
<feature type="domain" description="Glycosyltransferase 2-like" evidence="6">
    <location>
        <begin position="20"/>
        <end position="163"/>
    </location>
</feature>
<dbReference type="Proteomes" id="UP000595895">
    <property type="component" value="Chromosome"/>
</dbReference>
<evidence type="ECO:0000256" key="3">
    <source>
        <dbReference type="ARBA" id="ARBA00022676"/>
    </source>
</evidence>
<comment type="pathway">
    <text evidence="1">Cell wall biogenesis; cell wall polysaccharide biosynthesis.</text>
</comment>
<keyword evidence="8" id="KW-1185">Reference proteome</keyword>
<gene>
    <name evidence="7" type="ORF">JG540_09540</name>
</gene>
<reference evidence="7 8" key="1">
    <citation type="submission" date="2020-12" db="EMBL/GenBank/DDBJ databases">
        <authorList>
            <person name="Zhou J."/>
        </authorList>
    </citation>
    <scope>NUCLEOTIDE SEQUENCE [LARGE SCALE GENOMIC DNA]</scope>
    <source>
        <strain evidence="7 8">CCUG 61299</strain>
    </source>
</reference>
<feature type="region of interest" description="Disordered" evidence="5">
    <location>
        <begin position="326"/>
        <end position="364"/>
    </location>
</feature>
<evidence type="ECO:0000256" key="5">
    <source>
        <dbReference type="SAM" id="MobiDB-lite"/>
    </source>
</evidence>
<dbReference type="CDD" id="cd00761">
    <property type="entry name" value="Glyco_tranf_GTA_type"/>
    <property type="match status" value="1"/>
</dbReference>
<comment type="similarity">
    <text evidence="2">Belongs to the glycosyltransferase 2 family.</text>
</comment>
<protein>
    <submittedName>
        <fullName evidence="7">Glycosyltransferase family 2 protein</fullName>
    </submittedName>
</protein>
<dbReference type="InterPro" id="IPR001173">
    <property type="entry name" value="Glyco_trans_2-like"/>
</dbReference>
<dbReference type="KEGG" id="awe:JG540_09540"/>
<dbReference type="InterPro" id="IPR029044">
    <property type="entry name" value="Nucleotide-diphossugar_trans"/>
</dbReference>
<feature type="compositionally biased region" description="Low complexity" evidence="5">
    <location>
        <begin position="341"/>
        <end position="350"/>
    </location>
</feature>
<evidence type="ECO:0000313" key="7">
    <source>
        <dbReference type="EMBL" id="QQM67228.1"/>
    </source>
</evidence>
<evidence type="ECO:0000256" key="4">
    <source>
        <dbReference type="ARBA" id="ARBA00022679"/>
    </source>
</evidence>
<evidence type="ECO:0000259" key="6">
    <source>
        <dbReference type="Pfam" id="PF00535"/>
    </source>
</evidence>
<dbReference type="RefSeq" id="WP_200275625.1">
    <property type="nucleotide sequence ID" value="NZ_CP066802.1"/>
</dbReference>
<dbReference type="EMBL" id="CP066802">
    <property type="protein sequence ID" value="QQM67228.1"/>
    <property type="molecule type" value="Genomic_DNA"/>
</dbReference>